<name>Q9AKW7_LEGPN</name>
<organism evidence="1">
    <name type="scientific">Legionella pneumophila</name>
    <dbReference type="NCBI Taxonomy" id="446"/>
    <lineage>
        <taxon>Bacteria</taxon>
        <taxon>Pseudomonadati</taxon>
        <taxon>Pseudomonadota</taxon>
        <taxon>Gammaproteobacteria</taxon>
        <taxon>Legionellales</taxon>
        <taxon>Legionellaceae</taxon>
        <taxon>Legionella</taxon>
    </lineage>
</organism>
<evidence type="ECO:0000313" key="1">
    <source>
        <dbReference type="EMBL" id="CAC33478.1"/>
    </source>
</evidence>
<dbReference type="EMBL" id="AJ277755">
    <property type="protein sequence ID" value="CAC33478.1"/>
    <property type="molecule type" value="Genomic_DNA"/>
</dbReference>
<dbReference type="AlphaFoldDB" id="Q9AKW7"/>
<protein>
    <submittedName>
        <fullName evidence="1">Uncharacterized protein</fullName>
    </submittedName>
</protein>
<proteinExistence type="predicted"/>
<accession>Q9AKW7</accession>
<sequence>MIMIDYEKLKEAHELCYKLAKQEKSLIEINYNHRVDHTGQASDTYSLYGVLGGGHKFSLDGLITKLKELTKPKPKYEVGQEVWNLYRPSQEPFNYRITEIIENNRYRIQTWKHKTDHGICVENELYPSREALIDAQIEYWKGLNQDEIVPIEDMRPKFEGEIKGFRCFDDELEVKRCEHEWEYGNRATYKCRTCGNLKNDNQRN</sequence>
<reference evidence="1" key="1">
    <citation type="journal article" date="2001" name="Mol. Microbiol.">
        <title>Chromosomal insertion and excision of a 30 kb unstable genetic element is responsible for phase variation of lipopolysaccharide and other virulence determinants in Legionella pneumophila.</title>
        <authorList>
            <person name="Lueneberg E."/>
            <person name="Mayer B."/>
            <person name="Daryab N."/>
            <person name="Kooistra O."/>
            <person name="Zaehringer U."/>
            <person name="Rohde M."/>
            <person name="Swanson J."/>
            <person name="Frosch M."/>
        </authorList>
    </citation>
    <scope>NUCLEOTIDE SEQUENCE</scope>
    <source>
        <strain evidence="1">Serogroup 1</strain>
    </source>
</reference>